<keyword evidence="1" id="KW-0812">Transmembrane</keyword>
<proteinExistence type="predicted"/>
<accession>A0A397VSN6</accession>
<evidence type="ECO:0000313" key="2">
    <source>
        <dbReference type="EMBL" id="RIB22106.1"/>
    </source>
</evidence>
<feature type="transmembrane region" description="Helical" evidence="1">
    <location>
        <begin position="37"/>
        <end position="59"/>
    </location>
</feature>
<sequence length="173" mass="20067">MVEPCLIIKSKRNLRCIWYKDYVAECFMKPVVVLDLMGYHFLISFKIINFNVYFFHLFIDDPEFRTTQVYVRNNIANLGNLKEGMEAPDCPLIPLKYSDITIPNISIEASEMTVPYMTVGTTDLPNQISLRSFCRSGRPLVLLAGSLTCPLYRYISHVLNDMYERYQTRADSI</sequence>
<keyword evidence="1" id="KW-0472">Membrane</keyword>
<organism evidence="2 3">
    <name type="scientific">Gigaspora rosea</name>
    <dbReference type="NCBI Taxonomy" id="44941"/>
    <lineage>
        <taxon>Eukaryota</taxon>
        <taxon>Fungi</taxon>
        <taxon>Fungi incertae sedis</taxon>
        <taxon>Mucoromycota</taxon>
        <taxon>Glomeromycotina</taxon>
        <taxon>Glomeromycetes</taxon>
        <taxon>Diversisporales</taxon>
        <taxon>Gigasporaceae</taxon>
        <taxon>Gigaspora</taxon>
    </lineage>
</organism>
<dbReference type="Proteomes" id="UP000266673">
    <property type="component" value="Unassembled WGS sequence"/>
</dbReference>
<evidence type="ECO:0000256" key="1">
    <source>
        <dbReference type="SAM" id="Phobius"/>
    </source>
</evidence>
<protein>
    <submittedName>
        <fullName evidence="2">Uncharacterized protein</fullName>
    </submittedName>
</protein>
<evidence type="ECO:0000313" key="3">
    <source>
        <dbReference type="Proteomes" id="UP000266673"/>
    </source>
</evidence>
<keyword evidence="3" id="KW-1185">Reference proteome</keyword>
<comment type="caution">
    <text evidence="2">The sequence shown here is derived from an EMBL/GenBank/DDBJ whole genome shotgun (WGS) entry which is preliminary data.</text>
</comment>
<name>A0A397VSN6_9GLOM</name>
<dbReference type="OrthoDB" id="428577at2759"/>
<dbReference type="EMBL" id="QKWP01000324">
    <property type="protein sequence ID" value="RIB22106.1"/>
    <property type="molecule type" value="Genomic_DNA"/>
</dbReference>
<keyword evidence="1" id="KW-1133">Transmembrane helix</keyword>
<reference evidence="2 3" key="1">
    <citation type="submission" date="2018-06" db="EMBL/GenBank/DDBJ databases">
        <title>Comparative genomics reveals the genomic features of Rhizophagus irregularis, R. cerebriforme, R. diaphanum and Gigaspora rosea, and their symbiotic lifestyle signature.</title>
        <authorList>
            <person name="Morin E."/>
            <person name="San Clemente H."/>
            <person name="Chen E.C.H."/>
            <person name="De La Providencia I."/>
            <person name="Hainaut M."/>
            <person name="Kuo A."/>
            <person name="Kohler A."/>
            <person name="Murat C."/>
            <person name="Tang N."/>
            <person name="Roy S."/>
            <person name="Loubradou J."/>
            <person name="Henrissat B."/>
            <person name="Grigoriev I.V."/>
            <person name="Corradi N."/>
            <person name="Roux C."/>
            <person name="Martin F.M."/>
        </authorList>
    </citation>
    <scope>NUCLEOTIDE SEQUENCE [LARGE SCALE GENOMIC DNA]</scope>
    <source>
        <strain evidence="2 3">DAOM 194757</strain>
    </source>
</reference>
<dbReference type="AlphaFoldDB" id="A0A397VSN6"/>
<gene>
    <name evidence="2" type="ORF">C2G38_1030515</name>
</gene>
<dbReference type="Gene3D" id="3.40.30.10">
    <property type="entry name" value="Glutaredoxin"/>
    <property type="match status" value="1"/>
</dbReference>